<evidence type="ECO:0000256" key="1">
    <source>
        <dbReference type="ARBA" id="ARBA00009179"/>
    </source>
</evidence>
<evidence type="ECO:0000256" key="4">
    <source>
        <dbReference type="ARBA" id="ARBA00022825"/>
    </source>
</evidence>
<dbReference type="SMART" id="SM00245">
    <property type="entry name" value="TSPc"/>
    <property type="match status" value="1"/>
</dbReference>
<evidence type="ECO:0000256" key="3">
    <source>
        <dbReference type="ARBA" id="ARBA00022801"/>
    </source>
</evidence>
<reference evidence="8 9" key="1">
    <citation type="submission" date="2019-07" db="EMBL/GenBank/DDBJ databases">
        <title>Genomic Encyclopedia of Type Strains, Phase I: the one thousand microbial genomes (KMG-I) project.</title>
        <authorList>
            <person name="Kyrpides N."/>
        </authorList>
    </citation>
    <scope>NUCLEOTIDE SEQUENCE [LARGE SCALE GENOMIC DNA]</scope>
    <source>
        <strain evidence="8 9">DSM 13558</strain>
    </source>
</reference>
<dbReference type="CDD" id="cd07560">
    <property type="entry name" value="Peptidase_S41_CPP"/>
    <property type="match status" value="1"/>
</dbReference>
<dbReference type="InterPro" id="IPR004447">
    <property type="entry name" value="Peptidase_S41A"/>
</dbReference>
<dbReference type="SUPFAM" id="SSF47090">
    <property type="entry name" value="PGBD-like"/>
    <property type="match status" value="1"/>
</dbReference>
<evidence type="ECO:0000256" key="5">
    <source>
        <dbReference type="RuleBase" id="RU004404"/>
    </source>
</evidence>
<dbReference type="InterPro" id="IPR036034">
    <property type="entry name" value="PDZ_sf"/>
</dbReference>
<dbReference type="EMBL" id="VLKH01000001">
    <property type="protein sequence ID" value="TWH83551.1"/>
    <property type="molecule type" value="Genomic_DNA"/>
</dbReference>
<evidence type="ECO:0000256" key="6">
    <source>
        <dbReference type="SAM" id="SignalP"/>
    </source>
</evidence>
<dbReference type="CDD" id="cd06782">
    <property type="entry name" value="cpPDZ_CPP-like"/>
    <property type="match status" value="1"/>
</dbReference>
<evidence type="ECO:0000313" key="9">
    <source>
        <dbReference type="Proteomes" id="UP000315343"/>
    </source>
</evidence>
<dbReference type="PANTHER" id="PTHR32060">
    <property type="entry name" value="TAIL-SPECIFIC PROTEASE"/>
    <property type="match status" value="1"/>
</dbReference>
<dbReference type="InterPro" id="IPR005151">
    <property type="entry name" value="Tail-specific_protease"/>
</dbReference>
<dbReference type="InterPro" id="IPR001478">
    <property type="entry name" value="PDZ"/>
</dbReference>
<dbReference type="InterPro" id="IPR036366">
    <property type="entry name" value="PGBDSf"/>
</dbReference>
<name>A0A562JK34_9FIRM</name>
<accession>A0A562JK34</accession>
<dbReference type="SMART" id="SM00228">
    <property type="entry name" value="PDZ"/>
    <property type="match status" value="1"/>
</dbReference>
<dbReference type="Gene3D" id="3.30.750.44">
    <property type="match status" value="1"/>
</dbReference>
<dbReference type="Gene3D" id="2.30.42.10">
    <property type="match status" value="1"/>
</dbReference>
<feature type="domain" description="PDZ" evidence="7">
    <location>
        <begin position="83"/>
        <end position="151"/>
    </location>
</feature>
<keyword evidence="6" id="KW-0732">Signal</keyword>
<comment type="caution">
    <text evidence="8">The sequence shown here is derived from an EMBL/GenBank/DDBJ whole genome shotgun (WGS) entry which is preliminary data.</text>
</comment>
<dbReference type="PROSITE" id="PS50106">
    <property type="entry name" value="PDZ"/>
    <property type="match status" value="1"/>
</dbReference>
<comment type="similarity">
    <text evidence="1 5">Belongs to the peptidase S41A family.</text>
</comment>
<dbReference type="PANTHER" id="PTHR32060:SF22">
    <property type="entry name" value="CARBOXYL-TERMINAL-PROCESSING PEPTIDASE 3, CHLOROPLASTIC"/>
    <property type="match status" value="1"/>
</dbReference>
<dbReference type="AlphaFoldDB" id="A0A562JK34"/>
<dbReference type="RefSeq" id="WP_145078635.1">
    <property type="nucleotide sequence ID" value="NZ_VLKH01000001.1"/>
</dbReference>
<organism evidence="8 9">
    <name type="scientific">Sedimentibacter saalensis</name>
    <dbReference type="NCBI Taxonomy" id="130788"/>
    <lineage>
        <taxon>Bacteria</taxon>
        <taxon>Bacillati</taxon>
        <taxon>Bacillota</taxon>
        <taxon>Tissierellia</taxon>
        <taxon>Sedimentibacter</taxon>
    </lineage>
</organism>
<proteinExistence type="inferred from homology"/>
<dbReference type="Pfam" id="PF13180">
    <property type="entry name" value="PDZ_2"/>
    <property type="match status" value="1"/>
</dbReference>
<dbReference type="GO" id="GO:0030288">
    <property type="term" value="C:outer membrane-bounded periplasmic space"/>
    <property type="evidence" value="ECO:0007669"/>
    <property type="project" value="TreeGrafter"/>
</dbReference>
<dbReference type="Pfam" id="PF03572">
    <property type="entry name" value="Peptidase_S41"/>
    <property type="match status" value="1"/>
</dbReference>
<gene>
    <name evidence="8" type="ORF">LY60_00161</name>
</gene>
<dbReference type="Gene3D" id="3.90.226.10">
    <property type="entry name" value="2-enoyl-CoA Hydratase, Chain A, domain 1"/>
    <property type="match status" value="1"/>
</dbReference>
<dbReference type="InterPro" id="IPR036365">
    <property type="entry name" value="PGBD-like_sf"/>
</dbReference>
<keyword evidence="9" id="KW-1185">Reference proteome</keyword>
<keyword evidence="3 5" id="KW-0378">Hydrolase</keyword>
<keyword evidence="4 5" id="KW-0720">Serine protease</keyword>
<sequence>MKRKICLFLAAAMMIFSMNSAAYATELDKEKFEQDVDFMEKVIYFVLDNYQYEVSQEDVMNGLYDGFFGVLDDYSVYYTPKEYQAMLEDTAGEFSGIGVQIIDVDGNVVVLTPLPGSPAIEAGIKAGDIIKYVDGKDITGLTVNEASMIIRGQEGTKVKIGVVRDGKDINFELTRRTIVTSSVEGNIMDNNIGYLKVTEFSDNTVKYVKEELAEFDKNNVEKIVIDMRNNGGGTLDAAVDMLNLFVTEGDVVYVDYATGKEDVYTSDLKEQKYEIAVLINEGSASATEIFAGAVKYKKEGTIVGTQSFGKGIVQTLYPLINGSGVKFTTAEYFSVDRTPVHKIGITPDIVVENETMDLSRFPAFSNTNKPVMGSVSLDVLAAEMILDTLGYDVPDPDGVYDQSSFNQMIKYQEDNSLYPYGTIDFATQKSLYSSLLDHAKNSVVDKQLQTAVDVLTK</sequence>
<dbReference type="SUPFAM" id="SSF52096">
    <property type="entry name" value="ClpP/crotonase"/>
    <property type="match status" value="1"/>
</dbReference>
<dbReference type="GO" id="GO:0008236">
    <property type="term" value="F:serine-type peptidase activity"/>
    <property type="evidence" value="ECO:0007669"/>
    <property type="project" value="UniProtKB-KW"/>
</dbReference>
<dbReference type="GO" id="GO:0004175">
    <property type="term" value="F:endopeptidase activity"/>
    <property type="evidence" value="ECO:0007669"/>
    <property type="project" value="TreeGrafter"/>
</dbReference>
<evidence type="ECO:0000256" key="2">
    <source>
        <dbReference type="ARBA" id="ARBA00022670"/>
    </source>
</evidence>
<evidence type="ECO:0000259" key="7">
    <source>
        <dbReference type="PROSITE" id="PS50106"/>
    </source>
</evidence>
<protein>
    <submittedName>
        <fullName evidence="8">Carboxyl-terminal processing protease</fullName>
    </submittedName>
</protein>
<dbReference type="SUPFAM" id="SSF50156">
    <property type="entry name" value="PDZ domain-like"/>
    <property type="match status" value="1"/>
</dbReference>
<dbReference type="GO" id="GO:0006508">
    <property type="term" value="P:proteolysis"/>
    <property type="evidence" value="ECO:0007669"/>
    <property type="project" value="UniProtKB-KW"/>
</dbReference>
<dbReference type="InterPro" id="IPR029045">
    <property type="entry name" value="ClpP/crotonase-like_dom_sf"/>
</dbReference>
<dbReference type="OrthoDB" id="9812068at2"/>
<evidence type="ECO:0000313" key="8">
    <source>
        <dbReference type="EMBL" id="TWH83551.1"/>
    </source>
</evidence>
<keyword evidence="2 5" id="KW-0645">Protease</keyword>
<feature type="signal peptide" evidence="6">
    <location>
        <begin position="1"/>
        <end position="24"/>
    </location>
</feature>
<dbReference type="GO" id="GO:0007165">
    <property type="term" value="P:signal transduction"/>
    <property type="evidence" value="ECO:0007669"/>
    <property type="project" value="TreeGrafter"/>
</dbReference>
<feature type="chain" id="PRO_5021923141" evidence="6">
    <location>
        <begin position="25"/>
        <end position="457"/>
    </location>
</feature>
<dbReference type="Proteomes" id="UP000315343">
    <property type="component" value="Unassembled WGS sequence"/>
</dbReference>
<dbReference type="Gene3D" id="1.10.101.10">
    <property type="entry name" value="PGBD-like superfamily/PGBD"/>
    <property type="match status" value="1"/>
</dbReference>
<dbReference type="NCBIfam" id="TIGR00225">
    <property type="entry name" value="prc"/>
    <property type="match status" value="1"/>
</dbReference>